<name>A0A1R3KNR9_9ROSI</name>
<feature type="transmembrane region" description="Helical" evidence="2">
    <location>
        <begin position="69"/>
        <end position="92"/>
    </location>
</feature>
<gene>
    <name evidence="3" type="ORF">COLO4_06165</name>
</gene>
<dbReference type="EMBL" id="AWUE01012627">
    <property type="protein sequence ID" value="OMP08737.1"/>
    <property type="molecule type" value="Genomic_DNA"/>
</dbReference>
<reference evidence="4" key="1">
    <citation type="submission" date="2013-09" db="EMBL/GenBank/DDBJ databases">
        <title>Corchorus olitorius genome sequencing.</title>
        <authorList>
            <person name="Alam M."/>
            <person name="Haque M.S."/>
            <person name="Islam M.S."/>
            <person name="Emdad E.M."/>
            <person name="Islam M.M."/>
            <person name="Ahmed B."/>
            <person name="Halim A."/>
            <person name="Hossen Q.M.M."/>
            <person name="Hossain M.Z."/>
            <person name="Ahmed R."/>
            <person name="Khan M.M."/>
            <person name="Islam R."/>
            <person name="Rashid M.M."/>
            <person name="Khan S.A."/>
            <person name="Rahman M.S."/>
            <person name="Alam M."/>
            <person name="Yahiya A.S."/>
            <person name="Khan M.S."/>
            <person name="Azam M.S."/>
            <person name="Haque T."/>
            <person name="Lashkar M.Z.H."/>
            <person name="Akhand A.I."/>
            <person name="Morshed G."/>
            <person name="Roy S."/>
            <person name="Uddin K.S."/>
            <person name="Rabeya T."/>
            <person name="Hossain A.S."/>
            <person name="Chowdhury A."/>
            <person name="Snigdha A.R."/>
            <person name="Mortoza M.S."/>
            <person name="Matin S.A."/>
            <person name="Hoque S.M.E."/>
            <person name="Islam M.K."/>
            <person name="Roy D.K."/>
            <person name="Haider R."/>
            <person name="Moosa M.M."/>
            <person name="Elias S.M."/>
            <person name="Hasan A.M."/>
            <person name="Jahan S."/>
            <person name="Shafiuddin M."/>
            <person name="Mahmood N."/>
            <person name="Shommy N.S."/>
        </authorList>
    </citation>
    <scope>NUCLEOTIDE SEQUENCE [LARGE SCALE GENOMIC DNA]</scope>
    <source>
        <strain evidence="4">cv. O-4</strain>
    </source>
</reference>
<evidence type="ECO:0000256" key="1">
    <source>
        <dbReference type="SAM" id="MobiDB-lite"/>
    </source>
</evidence>
<dbReference type="Proteomes" id="UP000187203">
    <property type="component" value="Unassembled WGS sequence"/>
</dbReference>
<evidence type="ECO:0000313" key="3">
    <source>
        <dbReference type="EMBL" id="OMP08737.1"/>
    </source>
</evidence>
<sequence>MRSIFNFLKLAKPETYTPRSRQLHRRKGLSKSKGGTKNKKRARVKHERSPAVLDQLELVQGSMEPMKPVGITSLLILNVMVLLLTPIVTVLLTKHPVLVFM</sequence>
<evidence type="ECO:0000313" key="4">
    <source>
        <dbReference type="Proteomes" id="UP000187203"/>
    </source>
</evidence>
<keyword evidence="2" id="KW-0472">Membrane</keyword>
<organism evidence="3 4">
    <name type="scientific">Corchorus olitorius</name>
    <dbReference type="NCBI Taxonomy" id="93759"/>
    <lineage>
        <taxon>Eukaryota</taxon>
        <taxon>Viridiplantae</taxon>
        <taxon>Streptophyta</taxon>
        <taxon>Embryophyta</taxon>
        <taxon>Tracheophyta</taxon>
        <taxon>Spermatophyta</taxon>
        <taxon>Magnoliopsida</taxon>
        <taxon>eudicotyledons</taxon>
        <taxon>Gunneridae</taxon>
        <taxon>Pentapetalae</taxon>
        <taxon>rosids</taxon>
        <taxon>malvids</taxon>
        <taxon>Malvales</taxon>
        <taxon>Malvaceae</taxon>
        <taxon>Grewioideae</taxon>
        <taxon>Apeibeae</taxon>
        <taxon>Corchorus</taxon>
    </lineage>
</organism>
<evidence type="ECO:0000256" key="2">
    <source>
        <dbReference type="SAM" id="Phobius"/>
    </source>
</evidence>
<feature type="compositionally biased region" description="Basic residues" evidence="1">
    <location>
        <begin position="21"/>
        <end position="46"/>
    </location>
</feature>
<protein>
    <submittedName>
        <fullName evidence="3">Alpha,alpha-trehalose-phosphate synthase</fullName>
    </submittedName>
</protein>
<proteinExistence type="predicted"/>
<accession>A0A1R3KNR9</accession>
<comment type="caution">
    <text evidence="3">The sequence shown here is derived from an EMBL/GenBank/DDBJ whole genome shotgun (WGS) entry which is preliminary data.</text>
</comment>
<keyword evidence="2" id="KW-1133">Transmembrane helix</keyword>
<dbReference type="AlphaFoldDB" id="A0A1R3KNR9"/>
<feature type="region of interest" description="Disordered" evidence="1">
    <location>
        <begin position="17"/>
        <end position="48"/>
    </location>
</feature>
<keyword evidence="2" id="KW-0812">Transmembrane</keyword>
<keyword evidence="4" id="KW-1185">Reference proteome</keyword>